<dbReference type="SUPFAM" id="SSF48403">
    <property type="entry name" value="Ankyrin repeat"/>
    <property type="match status" value="1"/>
</dbReference>
<dbReference type="Proteomes" id="UP001627154">
    <property type="component" value="Unassembled WGS sequence"/>
</dbReference>
<protein>
    <recommendedName>
        <fullName evidence="7">Ankyrin</fullName>
    </recommendedName>
</protein>
<evidence type="ECO:0000256" key="1">
    <source>
        <dbReference type="ARBA" id="ARBA00022737"/>
    </source>
</evidence>
<keyword evidence="2 3" id="KW-0040">ANK repeat</keyword>
<gene>
    <name evidence="5" type="ORF">TKK_004970</name>
</gene>
<evidence type="ECO:0000256" key="4">
    <source>
        <dbReference type="SAM" id="MobiDB-lite"/>
    </source>
</evidence>
<dbReference type="InterPro" id="IPR002110">
    <property type="entry name" value="Ankyrin_rpt"/>
</dbReference>
<sequence length="317" mass="35671">MGEQIRPNGISQTTLSIDKAPLEFEWPIAKSSRNLSKERDRAPYHGLPGSFVQRLLPRRRKIDHRIRSSLRLQGRARGPRRGRQADVASRHAAASRTQAQGVVRDPLPVESVEVDQYDVNYTDESGLTHFRIACEAGCAEAIEKFLEHDPRLDLNGPIGDPPLHRALSNRLTPLQVACRDCPDRDYLLETLCWKDKCLAVRLDTRDRLGNTPLRFALASPAYTVIEHLLRWGADPDLANARGETPLNVVCSRVHRDDRTVDTFFSINEEKKLTLRVDARDELGNAPLHLAVAAGAGKKRTIECLLRRGEILNFIFLA</sequence>
<dbReference type="PANTHER" id="PTHR24198:SF165">
    <property type="entry name" value="ANKYRIN REPEAT-CONTAINING PROTEIN-RELATED"/>
    <property type="match status" value="1"/>
</dbReference>
<organism evidence="5 6">
    <name type="scientific">Trichogramma kaykai</name>
    <dbReference type="NCBI Taxonomy" id="54128"/>
    <lineage>
        <taxon>Eukaryota</taxon>
        <taxon>Metazoa</taxon>
        <taxon>Ecdysozoa</taxon>
        <taxon>Arthropoda</taxon>
        <taxon>Hexapoda</taxon>
        <taxon>Insecta</taxon>
        <taxon>Pterygota</taxon>
        <taxon>Neoptera</taxon>
        <taxon>Endopterygota</taxon>
        <taxon>Hymenoptera</taxon>
        <taxon>Apocrita</taxon>
        <taxon>Proctotrupomorpha</taxon>
        <taxon>Chalcidoidea</taxon>
        <taxon>Trichogrammatidae</taxon>
        <taxon>Trichogramma</taxon>
    </lineage>
</organism>
<dbReference type="EMBL" id="JBJJXI010000041">
    <property type="protein sequence ID" value="KAL3401958.1"/>
    <property type="molecule type" value="Genomic_DNA"/>
</dbReference>
<dbReference type="Gene3D" id="1.25.40.20">
    <property type="entry name" value="Ankyrin repeat-containing domain"/>
    <property type="match status" value="2"/>
</dbReference>
<dbReference type="AlphaFoldDB" id="A0ABD2XA94"/>
<evidence type="ECO:0000256" key="2">
    <source>
        <dbReference type="ARBA" id="ARBA00023043"/>
    </source>
</evidence>
<evidence type="ECO:0008006" key="7">
    <source>
        <dbReference type="Google" id="ProtNLM"/>
    </source>
</evidence>
<evidence type="ECO:0000256" key="3">
    <source>
        <dbReference type="PROSITE-ProRule" id="PRU00023"/>
    </source>
</evidence>
<reference evidence="5 6" key="1">
    <citation type="journal article" date="2024" name="bioRxiv">
        <title>A reference genome for Trichogramma kaykai: A tiny desert-dwelling parasitoid wasp with competing sex-ratio distorters.</title>
        <authorList>
            <person name="Culotta J."/>
            <person name="Lindsey A.R."/>
        </authorList>
    </citation>
    <scope>NUCLEOTIDE SEQUENCE [LARGE SCALE GENOMIC DNA]</scope>
    <source>
        <strain evidence="5 6">KSX58</strain>
    </source>
</reference>
<accession>A0ABD2XA94</accession>
<comment type="caution">
    <text evidence="5">The sequence shown here is derived from an EMBL/GenBank/DDBJ whole genome shotgun (WGS) entry which is preliminary data.</text>
</comment>
<evidence type="ECO:0000313" key="6">
    <source>
        <dbReference type="Proteomes" id="UP001627154"/>
    </source>
</evidence>
<feature type="repeat" description="ANK" evidence="3">
    <location>
        <begin position="208"/>
        <end position="240"/>
    </location>
</feature>
<keyword evidence="6" id="KW-1185">Reference proteome</keyword>
<feature type="region of interest" description="Disordered" evidence="4">
    <location>
        <begin position="69"/>
        <end position="104"/>
    </location>
</feature>
<dbReference type="SMART" id="SM00248">
    <property type="entry name" value="ANK"/>
    <property type="match status" value="3"/>
</dbReference>
<evidence type="ECO:0000313" key="5">
    <source>
        <dbReference type="EMBL" id="KAL3401958.1"/>
    </source>
</evidence>
<keyword evidence="1" id="KW-0677">Repeat</keyword>
<proteinExistence type="predicted"/>
<name>A0ABD2XA94_9HYME</name>
<dbReference type="PROSITE" id="PS50297">
    <property type="entry name" value="ANK_REP_REGION"/>
    <property type="match status" value="1"/>
</dbReference>
<dbReference type="PANTHER" id="PTHR24198">
    <property type="entry name" value="ANKYRIN REPEAT AND PROTEIN KINASE DOMAIN-CONTAINING PROTEIN"/>
    <property type="match status" value="1"/>
</dbReference>
<dbReference type="InterPro" id="IPR036770">
    <property type="entry name" value="Ankyrin_rpt-contain_sf"/>
</dbReference>
<dbReference type="PROSITE" id="PS50088">
    <property type="entry name" value="ANK_REPEAT"/>
    <property type="match status" value="1"/>
</dbReference>